<dbReference type="CDD" id="cd05797">
    <property type="entry name" value="Ribosomal_L10"/>
    <property type="match status" value="1"/>
</dbReference>
<dbReference type="InterPro" id="IPR022973">
    <property type="entry name" value="Ribosomal_uL10_bac"/>
</dbReference>
<dbReference type="GO" id="GO:0003735">
    <property type="term" value="F:structural constituent of ribosome"/>
    <property type="evidence" value="ECO:0007669"/>
    <property type="project" value="InterPro"/>
</dbReference>
<dbReference type="RefSeq" id="WP_138296686.1">
    <property type="nucleotide sequence ID" value="NZ_JACRSO010000006.1"/>
</dbReference>
<dbReference type="InterPro" id="IPR043141">
    <property type="entry name" value="Ribosomal_uL10-like_sf"/>
</dbReference>
<keyword evidence="3 5" id="KW-0687">Ribonucleoprotein</keyword>
<comment type="function">
    <text evidence="5">Forms part of the ribosomal stalk, playing a central role in the interaction of the ribosome with GTP-bound translation factors.</text>
</comment>
<dbReference type="SUPFAM" id="SSF160369">
    <property type="entry name" value="Ribosomal protein L10-like"/>
    <property type="match status" value="1"/>
</dbReference>
<evidence type="ECO:0000313" key="7">
    <source>
        <dbReference type="Proteomes" id="UP000654279"/>
    </source>
</evidence>
<keyword evidence="5" id="KW-0699">rRNA-binding</keyword>
<dbReference type="PROSITE" id="PS01109">
    <property type="entry name" value="RIBOSOMAL_L10"/>
    <property type="match status" value="1"/>
</dbReference>
<evidence type="ECO:0000256" key="1">
    <source>
        <dbReference type="ARBA" id="ARBA00008889"/>
    </source>
</evidence>
<accession>A0A926D295</accession>
<dbReference type="InterPro" id="IPR001790">
    <property type="entry name" value="Ribosomal_uL10"/>
</dbReference>
<evidence type="ECO:0000313" key="6">
    <source>
        <dbReference type="EMBL" id="MBC8530037.1"/>
    </source>
</evidence>
<evidence type="ECO:0000256" key="3">
    <source>
        <dbReference type="ARBA" id="ARBA00023274"/>
    </source>
</evidence>
<evidence type="ECO:0000256" key="5">
    <source>
        <dbReference type="HAMAP-Rule" id="MF_00362"/>
    </source>
</evidence>
<name>A0A926D295_9FIRM</name>
<dbReference type="GO" id="GO:0070180">
    <property type="term" value="F:large ribosomal subunit rRNA binding"/>
    <property type="evidence" value="ECO:0007669"/>
    <property type="project" value="UniProtKB-UniRule"/>
</dbReference>
<dbReference type="HAMAP" id="MF_00362">
    <property type="entry name" value="Ribosomal_uL10"/>
    <property type="match status" value="1"/>
</dbReference>
<keyword evidence="2 5" id="KW-0689">Ribosomal protein</keyword>
<dbReference type="NCBIfam" id="NF000955">
    <property type="entry name" value="PRK00099.1-1"/>
    <property type="match status" value="1"/>
</dbReference>
<dbReference type="PANTHER" id="PTHR11560">
    <property type="entry name" value="39S RIBOSOMAL PROTEIN L10, MITOCHONDRIAL"/>
    <property type="match status" value="1"/>
</dbReference>
<evidence type="ECO:0000256" key="4">
    <source>
        <dbReference type="ARBA" id="ARBA00035202"/>
    </source>
</evidence>
<dbReference type="GO" id="GO:0015934">
    <property type="term" value="C:large ribosomal subunit"/>
    <property type="evidence" value="ECO:0007669"/>
    <property type="project" value="InterPro"/>
</dbReference>
<keyword evidence="5" id="KW-0694">RNA-binding</keyword>
<dbReference type="EMBL" id="JACRSO010000006">
    <property type="protein sequence ID" value="MBC8530037.1"/>
    <property type="molecule type" value="Genomic_DNA"/>
</dbReference>
<dbReference type="GO" id="GO:0006412">
    <property type="term" value="P:translation"/>
    <property type="evidence" value="ECO:0007669"/>
    <property type="project" value="UniProtKB-UniRule"/>
</dbReference>
<dbReference type="Gene3D" id="3.30.70.1730">
    <property type="match status" value="1"/>
</dbReference>
<comment type="similarity">
    <text evidence="1 5">Belongs to the universal ribosomal protein uL10 family.</text>
</comment>
<dbReference type="InterPro" id="IPR002363">
    <property type="entry name" value="Ribosomal_uL10_CS_bac"/>
</dbReference>
<sequence>MSQNVELKKTVVAEISDRFARAQGVVLVDYRGLTVEEVTQLRRLFRKENVEYKVLKNTLIGRAAKEQGIEGLDPVLEGPTAVAFGYDDPVAPARIVCDFIKKTNKVEIKCGVVSGKVVDAAAVNDLAKLPSKEVLVAKMLGSLNSPAAGLVGVLSGPARALAVALNAIREQKEQA</sequence>
<keyword evidence="7" id="KW-1185">Reference proteome</keyword>
<evidence type="ECO:0000256" key="2">
    <source>
        <dbReference type="ARBA" id="ARBA00022980"/>
    </source>
</evidence>
<proteinExistence type="inferred from homology"/>
<organism evidence="6 7">
    <name type="scientific">Luoshenia tenuis</name>
    <dbReference type="NCBI Taxonomy" id="2763654"/>
    <lineage>
        <taxon>Bacteria</taxon>
        <taxon>Bacillati</taxon>
        <taxon>Bacillota</taxon>
        <taxon>Clostridia</taxon>
        <taxon>Christensenellales</taxon>
        <taxon>Christensenellaceae</taxon>
        <taxon>Luoshenia</taxon>
    </lineage>
</organism>
<dbReference type="InterPro" id="IPR047865">
    <property type="entry name" value="Ribosomal_uL10_bac_type"/>
</dbReference>
<comment type="subunit">
    <text evidence="5">Part of the ribosomal stalk of the 50S ribosomal subunit. The N-terminus interacts with L11 and the large rRNA to form the base of the stalk. The C-terminus forms an elongated spine to which L12 dimers bind in a sequential fashion forming a multimeric L10(L12)X complex.</text>
</comment>
<dbReference type="Gene3D" id="6.10.250.290">
    <property type="match status" value="1"/>
</dbReference>
<protein>
    <recommendedName>
        <fullName evidence="4 5">Large ribosomal subunit protein uL10</fullName>
    </recommendedName>
</protein>
<gene>
    <name evidence="5" type="primary">rplJ</name>
    <name evidence="6" type="ORF">H8699_11405</name>
</gene>
<dbReference type="AlphaFoldDB" id="A0A926D295"/>
<reference evidence="6" key="1">
    <citation type="submission" date="2020-08" db="EMBL/GenBank/DDBJ databases">
        <title>Genome public.</title>
        <authorList>
            <person name="Liu C."/>
            <person name="Sun Q."/>
        </authorList>
    </citation>
    <scope>NUCLEOTIDE SEQUENCE</scope>
    <source>
        <strain evidence="6">NSJ-44</strain>
    </source>
</reference>
<comment type="caution">
    <text evidence="6">The sequence shown here is derived from an EMBL/GenBank/DDBJ whole genome shotgun (WGS) entry which is preliminary data.</text>
</comment>
<dbReference type="Pfam" id="PF00466">
    <property type="entry name" value="Ribosomal_L10"/>
    <property type="match status" value="1"/>
</dbReference>
<dbReference type="Proteomes" id="UP000654279">
    <property type="component" value="Unassembled WGS sequence"/>
</dbReference>